<sequence>MDLKLPIKIIDELGDTIVESTGLLDMASGEILDVRLSEDNDPPYKGFPPQDPAYDFTSGLLTNGKKDVEFGITADVMGRKYSITTDELLELKERAARLFTAAPPAPPPAPAKRGRKPKAA</sequence>
<dbReference type="AlphaFoldDB" id="A0A221KFH0"/>
<reference evidence="2 3" key="1">
    <citation type="submission" date="2017-07" db="EMBL/GenBank/DDBJ databases">
        <title>Complete Genome Sequence of the cosmetic ferment Vitreoscilla filiformis (ATCC15551).</title>
        <authorList>
            <person name="Contreras S."/>
            <person name="Sagory-Zalkind P."/>
            <person name="Blanquart H."/>
            <person name="Iltis A."/>
            <person name="Morand S.C."/>
        </authorList>
    </citation>
    <scope>NUCLEOTIDE SEQUENCE [LARGE SCALE GENOMIC DNA]</scope>
    <source>
        <strain evidence="2 3">ATCC 15551</strain>
    </source>
</reference>
<proteinExistence type="predicted"/>
<gene>
    <name evidence="2" type="ORF">VITFI_CDS1765</name>
</gene>
<dbReference type="KEGG" id="vff:VITFI_CDS1765"/>
<accession>A0A221KFH0</accession>
<dbReference type="RefSeq" id="WP_089416625.1">
    <property type="nucleotide sequence ID" value="NZ_CP022423.1"/>
</dbReference>
<evidence type="ECO:0000256" key="1">
    <source>
        <dbReference type="SAM" id="MobiDB-lite"/>
    </source>
</evidence>
<name>A0A221KFH0_VITFI</name>
<protein>
    <submittedName>
        <fullName evidence="2">Uncharacterized protein</fullName>
    </submittedName>
</protein>
<feature type="region of interest" description="Disordered" evidence="1">
    <location>
        <begin position="99"/>
        <end position="120"/>
    </location>
</feature>
<keyword evidence="3" id="KW-1185">Reference proteome</keyword>
<organism evidence="2 3">
    <name type="scientific">Vitreoscilla filiformis</name>
    <dbReference type="NCBI Taxonomy" id="63"/>
    <lineage>
        <taxon>Bacteria</taxon>
        <taxon>Pseudomonadati</taxon>
        <taxon>Pseudomonadota</taxon>
        <taxon>Betaproteobacteria</taxon>
        <taxon>Neisseriales</taxon>
        <taxon>Neisseriaceae</taxon>
        <taxon>Vitreoscilla</taxon>
    </lineage>
</organism>
<evidence type="ECO:0000313" key="3">
    <source>
        <dbReference type="Proteomes" id="UP000199729"/>
    </source>
</evidence>
<dbReference type="Proteomes" id="UP000199729">
    <property type="component" value="Chromosome"/>
</dbReference>
<evidence type="ECO:0000313" key="2">
    <source>
        <dbReference type="EMBL" id="ASM77543.1"/>
    </source>
</evidence>
<dbReference type="EMBL" id="CP022423">
    <property type="protein sequence ID" value="ASM77543.1"/>
    <property type="molecule type" value="Genomic_DNA"/>
</dbReference>
<dbReference type="OrthoDB" id="9154350at2"/>